<evidence type="ECO:0000259" key="4">
    <source>
        <dbReference type="PROSITE" id="PS01124"/>
    </source>
</evidence>
<dbReference type="InterPro" id="IPR018062">
    <property type="entry name" value="HTH_AraC-typ_CS"/>
</dbReference>
<dbReference type="InterPro" id="IPR020449">
    <property type="entry name" value="Tscrpt_reg_AraC-type_HTH"/>
</dbReference>
<dbReference type="SUPFAM" id="SSF51182">
    <property type="entry name" value="RmlC-like cupins"/>
    <property type="match status" value="1"/>
</dbReference>
<protein>
    <submittedName>
        <fullName evidence="5">Transcriptional regulator, AraC family</fullName>
    </submittedName>
</protein>
<dbReference type="InterPro" id="IPR011051">
    <property type="entry name" value="RmlC_Cupin_sf"/>
</dbReference>
<evidence type="ECO:0000256" key="1">
    <source>
        <dbReference type="ARBA" id="ARBA00023015"/>
    </source>
</evidence>
<dbReference type="GO" id="GO:0043565">
    <property type="term" value="F:sequence-specific DNA binding"/>
    <property type="evidence" value="ECO:0007669"/>
    <property type="project" value="InterPro"/>
</dbReference>
<gene>
    <name evidence="5" type="ordered locus">Caka_0471</name>
</gene>
<dbReference type="STRING" id="583355.Caka_0471"/>
<dbReference type="SUPFAM" id="SSF46689">
    <property type="entry name" value="Homeodomain-like"/>
    <property type="match status" value="1"/>
</dbReference>
<dbReference type="InterPro" id="IPR009057">
    <property type="entry name" value="Homeodomain-like_sf"/>
</dbReference>
<dbReference type="InterPro" id="IPR014710">
    <property type="entry name" value="RmlC-like_jellyroll"/>
</dbReference>
<dbReference type="Gene3D" id="2.60.120.10">
    <property type="entry name" value="Jelly Rolls"/>
    <property type="match status" value="1"/>
</dbReference>
<dbReference type="InterPro" id="IPR018060">
    <property type="entry name" value="HTH_AraC"/>
</dbReference>
<dbReference type="Proteomes" id="UP000000925">
    <property type="component" value="Chromosome"/>
</dbReference>
<organism evidence="5 6">
    <name type="scientific">Coraliomargarita akajimensis (strain DSM 45221 / IAM 15411 / JCM 23193 / KCTC 12865 / 04OKA010-24)</name>
    <dbReference type="NCBI Taxonomy" id="583355"/>
    <lineage>
        <taxon>Bacteria</taxon>
        <taxon>Pseudomonadati</taxon>
        <taxon>Verrucomicrobiota</taxon>
        <taxon>Opitutia</taxon>
        <taxon>Puniceicoccales</taxon>
        <taxon>Coraliomargaritaceae</taxon>
        <taxon>Coraliomargarita</taxon>
    </lineage>
</organism>
<dbReference type="RefSeq" id="WP_013042221.1">
    <property type="nucleotide sequence ID" value="NC_014008.1"/>
</dbReference>
<dbReference type="OrthoDB" id="1050625at2"/>
<dbReference type="PANTHER" id="PTHR43280">
    <property type="entry name" value="ARAC-FAMILY TRANSCRIPTIONAL REGULATOR"/>
    <property type="match status" value="1"/>
</dbReference>
<dbReference type="PANTHER" id="PTHR43280:SF11">
    <property type="entry name" value="RCS-SPECIFIC HTH-TYPE TRANSCRIPTIONAL ACTIVATOR RCLR"/>
    <property type="match status" value="1"/>
</dbReference>
<keyword evidence="6" id="KW-1185">Reference proteome</keyword>
<name>D5EN61_CORAD</name>
<keyword evidence="1" id="KW-0805">Transcription regulation</keyword>
<dbReference type="CDD" id="cd02208">
    <property type="entry name" value="cupin_RmlC-like"/>
    <property type="match status" value="1"/>
</dbReference>
<dbReference type="PROSITE" id="PS00041">
    <property type="entry name" value="HTH_ARAC_FAMILY_1"/>
    <property type="match status" value="1"/>
</dbReference>
<reference evidence="5 6" key="1">
    <citation type="journal article" date="2010" name="Stand. Genomic Sci.">
        <title>Complete genome sequence of Coraliomargarita akajimensis type strain (04OKA010-24).</title>
        <authorList>
            <person name="Mavromatis K."/>
            <person name="Abt B."/>
            <person name="Brambilla E."/>
            <person name="Lapidus A."/>
            <person name="Copeland A."/>
            <person name="Deshpande S."/>
            <person name="Nolan M."/>
            <person name="Lucas S."/>
            <person name="Tice H."/>
            <person name="Cheng J.F."/>
            <person name="Han C."/>
            <person name="Detter J.C."/>
            <person name="Woyke T."/>
            <person name="Goodwin L."/>
            <person name="Pitluck S."/>
            <person name="Held B."/>
            <person name="Brettin T."/>
            <person name="Tapia R."/>
            <person name="Ivanova N."/>
            <person name="Mikhailova N."/>
            <person name="Pati A."/>
            <person name="Liolios K."/>
            <person name="Chen A."/>
            <person name="Palaniappan K."/>
            <person name="Land M."/>
            <person name="Hauser L."/>
            <person name="Chang Y.J."/>
            <person name="Jeffries C.D."/>
            <person name="Rohde M."/>
            <person name="Goker M."/>
            <person name="Bristow J."/>
            <person name="Eisen J.A."/>
            <person name="Markowitz V."/>
            <person name="Hugenholtz P."/>
            <person name="Klenk H.P."/>
            <person name="Kyrpides N.C."/>
        </authorList>
    </citation>
    <scope>NUCLEOTIDE SEQUENCE [LARGE SCALE GENOMIC DNA]</scope>
    <source>
        <strain evidence="6">DSM 45221 / IAM 15411 / JCM 23193 / KCTC 12865</strain>
    </source>
</reference>
<dbReference type="PRINTS" id="PR00032">
    <property type="entry name" value="HTHARAC"/>
</dbReference>
<dbReference type="GO" id="GO:0003700">
    <property type="term" value="F:DNA-binding transcription factor activity"/>
    <property type="evidence" value="ECO:0007669"/>
    <property type="project" value="InterPro"/>
</dbReference>
<evidence type="ECO:0000256" key="3">
    <source>
        <dbReference type="ARBA" id="ARBA00023163"/>
    </source>
</evidence>
<evidence type="ECO:0000313" key="6">
    <source>
        <dbReference type="Proteomes" id="UP000000925"/>
    </source>
</evidence>
<dbReference type="KEGG" id="caa:Caka_0471"/>
<dbReference type="Pfam" id="PF12833">
    <property type="entry name" value="HTH_18"/>
    <property type="match status" value="1"/>
</dbReference>
<dbReference type="AlphaFoldDB" id="D5EN61"/>
<sequence length="284" mass="32044">MLDHQQPDQALQAIQSTLQRAFEHAQLPKLHVPKTDQQYKATPNTPFHAYPEIFFQLAGINRFLCGHEEIQLKPGEACLMPAATPHQETALGNDFSAFVIVHDNTRFLLHTMESAHGYRPWGYPLQAYPLPTGRLLADLLSQTARSYQQQSPTAPHLFRSYLGLLLDRIDAEESNSPSPYSPLVTKCMDLFYTELNSEDLTLAAAAERLKCNADSLSARFSKEVGQTAIQYLTGLRIEQARKLLRKSAMTIAEVSWACGYRDPNYFSRLFKAQVGSTPRAFRKQ</sequence>
<dbReference type="EMBL" id="CP001998">
    <property type="protein sequence ID" value="ADE53496.1"/>
    <property type="molecule type" value="Genomic_DNA"/>
</dbReference>
<dbReference type="Gene3D" id="1.10.10.60">
    <property type="entry name" value="Homeodomain-like"/>
    <property type="match status" value="2"/>
</dbReference>
<dbReference type="SMART" id="SM00342">
    <property type="entry name" value="HTH_ARAC"/>
    <property type="match status" value="1"/>
</dbReference>
<dbReference type="HOGENOM" id="CLU_075551_0_0_0"/>
<feature type="domain" description="HTH araC/xylS-type" evidence="4">
    <location>
        <begin position="185"/>
        <end position="284"/>
    </location>
</feature>
<evidence type="ECO:0000256" key="2">
    <source>
        <dbReference type="ARBA" id="ARBA00023125"/>
    </source>
</evidence>
<proteinExistence type="predicted"/>
<evidence type="ECO:0000313" key="5">
    <source>
        <dbReference type="EMBL" id="ADE53496.1"/>
    </source>
</evidence>
<keyword evidence="2" id="KW-0238">DNA-binding</keyword>
<accession>D5EN61</accession>
<keyword evidence="3" id="KW-0804">Transcription</keyword>
<dbReference type="PROSITE" id="PS01124">
    <property type="entry name" value="HTH_ARAC_FAMILY_2"/>
    <property type="match status" value="1"/>
</dbReference>
<dbReference type="eggNOG" id="COG0662">
    <property type="taxonomic scope" value="Bacteria"/>
</dbReference>
<dbReference type="eggNOG" id="COG4977">
    <property type="taxonomic scope" value="Bacteria"/>
</dbReference>